<reference evidence="1 2" key="1">
    <citation type="journal article" date="2016" name="Mol. Biol. Evol.">
        <title>Comparative Genomics of Early-Diverging Mushroom-Forming Fungi Provides Insights into the Origins of Lignocellulose Decay Capabilities.</title>
        <authorList>
            <person name="Nagy L.G."/>
            <person name="Riley R."/>
            <person name="Tritt A."/>
            <person name="Adam C."/>
            <person name="Daum C."/>
            <person name="Floudas D."/>
            <person name="Sun H."/>
            <person name="Yadav J.S."/>
            <person name="Pangilinan J."/>
            <person name="Larsson K.H."/>
            <person name="Matsuura K."/>
            <person name="Barry K."/>
            <person name="Labutti K."/>
            <person name="Kuo R."/>
            <person name="Ohm R.A."/>
            <person name="Bhattacharya S.S."/>
            <person name="Shirouzu T."/>
            <person name="Yoshinaga Y."/>
            <person name="Martin F.M."/>
            <person name="Grigoriev I.V."/>
            <person name="Hibbett D.S."/>
        </authorList>
    </citation>
    <scope>NUCLEOTIDE SEQUENCE [LARGE SCALE GENOMIC DNA]</scope>
    <source>
        <strain evidence="1 2">HHB12029</strain>
    </source>
</reference>
<evidence type="ECO:0000313" key="2">
    <source>
        <dbReference type="Proteomes" id="UP000077266"/>
    </source>
</evidence>
<sequence length="116" mass="12857">MPLPCRSRGTVGSPSTHRTSTECYDLATFAQHSRWLPNIASLISWVLLDKLTVWCLLGVVACIDAHDAVFMSAYTLSTSSVYSGVLFTVDMIIPRHTETAESAQRARWSPEYGPNH</sequence>
<dbReference type="EMBL" id="KV425895">
    <property type="protein sequence ID" value="KZW01303.1"/>
    <property type="molecule type" value="Genomic_DNA"/>
</dbReference>
<dbReference type="AlphaFoldDB" id="A0A165NVZ7"/>
<proteinExistence type="predicted"/>
<evidence type="ECO:0000313" key="1">
    <source>
        <dbReference type="EMBL" id="KZW01303.1"/>
    </source>
</evidence>
<organism evidence="1 2">
    <name type="scientific">Exidia glandulosa HHB12029</name>
    <dbReference type="NCBI Taxonomy" id="1314781"/>
    <lineage>
        <taxon>Eukaryota</taxon>
        <taxon>Fungi</taxon>
        <taxon>Dikarya</taxon>
        <taxon>Basidiomycota</taxon>
        <taxon>Agaricomycotina</taxon>
        <taxon>Agaricomycetes</taxon>
        <taxon>Auriculariales</taxon>
        <taxon>Exidiaceae</taxon>
        <taxon>Exidia</taxon>
    </lineage>
</organism>
<gene>
    <name evidence="1" type="ORF">EXIGLDRAFT_90113</name>
</gene>
<accession>A0A165NVZ7</accession>
<dbReference type="InParanoid" id="A0A165NVZ7"/>
<protein>
    <submittedName>
        <fullName evidence="1">Uncharacterized protein</fullName>
    </submittedName>
</protein>
<keyword evidence="2" id="KW-1185">Reference proteome</keyword>
<name>A0A165NVZ7_EXIGL</name>
<dbReference type="Proteomes" id="UP000077266">
    <property type="component" value="Unassembled WGS sequence"/>
</dbReference>